<dbReference type="Pfam" id="PF14417">
    <property type="entry name" value="MEDS"/>
    <property type="match status" value="1"/>
</dbReference>
<proteinExistence type="predicted"/>
<feature type="domain" description="MEDS" evidence="1">
    <location>
        <begin position="22"/>
        <end position="163"/>
    </location>
</feature>
<sequence length="203" mass="23644">MKQNNENYPLVNYIKKLSDQNHLLVLYDSIEYAQIVQNQFVIEGLKKNETCVVFTHTNPKIIEKIMREGGIDVDYYKTKELLLVYPLENIIANPEGIVPAFNKLYKEISKDSKQSCRFIGRFISDICTREGIKTEVELEKMFHENFDSYNCSFMCSYSIEDIEMQGRSSWIKELSNHHHKLVYATEPESAVGFDSDLLSTFDE</sequence>
<evidence type="ECO:0000313" key="2">
    <source>
        <dbReference type="EMBL" id="AJW71331.1"/>
    </source>
</evidence>
<dbReference type="AlphaFoldDB" id="A0A0D5C3Q8"/>
<accession>A0A0D5C3Q8</accession>
<evidence type="ECO:0000313" key="3">
    <source>
        <dbReference type="Proteomes" id="UP000032408"/>
    </source>
</evidence>
<dbReference type="Proteomes" id="UP000032408">
    <property type="component" value="Chromosome"/>
</dbReference>
<keyword evidence="3" id="KW-1185">Reference proteome</keyword>
<reference evidence="2 3" key="2">
    <citation type="journal article" date="2016" name="ISME J.">
        <title>Physiological and genomic characterization of two novel marine thaumarchaeal strains indicates niche differentiation.</title>
        <authorList>
            <person name="Bayer B."/>
            <person name="Vojvoda J."/>
            <person name="Offre P."/>
            <person name="Alves R.J."/>
            <person name="Elisabeth N.H."/>
            <person name="Garcia J.A."/>
            <person name="Volland J.M."/>
            <person name="Srivastava A."/>
            <person name="Schleper C."/>
            <person name="Herndl G.J."/>
        </authorList>
    </citation>
    <scope>NUCLEOTIDE SEQUENCE [LARGE SCALE GENOMIC DNA]</scope>
    <source>
        <strain evidence="2 3">NF5</strain>
    </source>
</reference>
<dbReference type="InterPro" id="IPR025847">
    <property type="entry name" value="MEDS_domain"/>
</dbReference>
<dbReference type="RefSeq" id="WP_048117008.1">
    <property type="nucleotide sequence ID" value="NZ_CP011070.1"/>
</dbReference>
<dbReference type="EMBL" id="CP011070">
    <property type="protein sequence ID" value="AJW71331.1"/>
    <property type="molecule type" value="Genomic_DNA"/>
</dbReference>
<name>A0A0D5C3Q8_9ARCH</name>
<protein>
    <recommendedName>
        <fullName evidence="1">MEDS domain-containing protein</fullName>
    </recommendedName>
</protein>
<dbReference type="HOGENOM" id="CLU_1307773_0_0_2"/>
<dbReference type="OrthoDB" id="8834at2157"/>
<dbReference type="GeneID" id="24820822"/>
<reference evidence="3" key="1">
    <citation type="submission" date="2015-03" db="EMBL/GenBank/DDBJ databases">
        <title>Characterization of two novel Thaumarchaeota isolated from the Northern Adriatic Sea.</title>
        <authorList>
            <person name="Bayer B."/>
            <person name="Vojvoda J."/>
            <person name="Offre P."/>
            <person name="Srivastava A."/>
            <person name="Elisabeth N."/>
            <person name="Garcia J.A.L."/>
            <person name="Schleper C."/>
            <person name="Herndl G.J."/>
        </authorList>
    </citation>
    <scope>NUCLEOTIDE SEQUENCE [LARGE SCALE GENOMIC DNA]</scope>
    <source>
        <strain evidence="3">NF5</strain>
    </source>
</reference>
<evidence type="ECO:0000259" key="1">
    <source>
        <dbReference type="Pfam" id="PF14417"/>
    </source>
</evidence>
<dbReference type="KEGG" id="nin:NADRNF5_1651"/>
<gene>
    <name evidence="2" type="ORF">NADRNF5_1651</name>
</gene>
<dbReference type="STRING" id="1580092.NADRNF5_1651"/>
<organism evidence="2 3">
    <name type="scientific">Nitrosopumilus adriaticus</name>
    <dbReference type="NCBI Taxonomy" id="1580092"/>
    <lineage>
        <taxon>Archaea</taxon>
        <taxon>Nitrososphaerota</taxon>
        <taxon>Nitrososphaeria</taxon>
        <taxon>Nitrosopumilales</taxon>
        <taxon>Nitrosopumilaceae</taxon>
        <taxon>Nitrosopumilus</taxon>
    </lineage>
</organism>